<evidence type="ECO:0000313" key="5">
    <source>
        <dbReference type="Proteomes" id="UP000249828"/>
    </source>
</evidence>
<name>A0A2W3ZS56_9ENTE</name>
<dbReference type="Proteomes" id="UP000249828">
    <property type="component" value="Unassembled WGS sequence"/>
</dbReference>
<feature type="transmembrane region" description="Helical" evidence="2">
    <location>
        <begin position="427"/>
        <end position="451"/>
    </location>
</feature>
<feature type="transmembrane region" description="Helical" evidence="2">
    <location>
        <begin position="319"/>
        <end position="340"/>
    </location>
</feature>
<keyword evidence="2" id="KW-0472">Membrane</keyword>
<evidence type="ECO:0000313" key="4">
    <source>
        <dbReference type="EMBL" id="PZL71713.1"/>
    </source>
</evidence>
<comment type="caution">
    <text evidence="4">The sequence shown here is derived from an EMBL/GenBank/DDBJ whole genome shotgun (WGS) entry which is preliminary data.</text>
</comment>
<dbReference type="NCBIfam" id="TIGR02675">
    <property type="entry name" value="tape_meas_nterm"/>
    <property type="match status" value="1"/>
</dbReference>
<dbReference type="InterPro" id="IPR013491">
    <property type="entry name" value="Tape_meas_N"/>
</dbReference>
<keyword evidence="1" id="KW-0175">Coiled coil</keyword>
<dbReference type="Pfam" id="PF20155">
    <property type="entry name" value="TMP_3"/>
    <property type="match status" value="1"/>
</dbReference>
<organism evidence="4 5">
    <name type="scientific">Enterococcus plantarum</name>
    <dbReference type="NCBI Taxonomy" id="1077675"/>
    <lineage>
        <taxon>Bacteria</taxon>
        <taxon>Bacillati</taxon>
        <taxon>Bacillota</taxon>
        <taxon>Bacilli</taxon>
        <taxon>Lactobacillales</taxon>
        <taxon>Enterococcaceae</taxon>
        <taxon>Enterococcus</taxon>
    </lineage>
</organism>
<accession>A0A2W3ZS56</accession>
<sequence>MSQSYSIQAVLSAVDKDFTSKMNNAVGTTDKLDDGMKKTNTSILDIAKGVGVFKLVDIGVSAITNSLGGAIKRFDTLNQYPTVLQSLGASAEEADSGMQILSDGIDGLPSTLDEVTGTAQQMFLVFRDADKASESTIALNNALLASGSSGDKAARGTEQYLKMLRSGKVDMDVWGTLQDTMGIGLDKTAKSMLGAGASTQDLYKALQSGEISVTQFNDEIIKLNGGVGGFAELARANSKGIGTSFKNMGNAVTKGVANVIKALDQFVKDAGINADGIMGIFDKMKEGINTSFKFVISSIEVVTPYFAQFIKVIGSLKPLLPPLTVAITGVGTAIGTMKVINTITPMITKMSESVKIASNVFQTYTVATKAGMASTKAYQAATVGGNLAIKTSTVLFGALTGKISLATGAQMLATKATIGFKAAASGLYAALGPVGIAMGIVAAAGAALVWMNNENTKASKELKQAQVDMKESLEESVTSYDKGIEKTKAQSEMNRQLKDEVVDLAVQENKSAETKELLKTKVDELNSKVQGLGLAYNEEADGITMSNEQLEKRLELQEKQEMGNAAEERLIELQQKRVEATENLKKAEEAKQEVDNKFITWGNEIKNTEEALTTAKENRNNIEEQIAQATITRDNGLKASAEELSYVQAQMVEQQKVSYTDLTESQKTAFDAMQTQYDALREKTTSAFDAIEQKQAISLEQMIENLNKNAEAVQQWSSNVAILAERGVDQGLIAQLEKMGPAGAQQAAELVNRSDEELKTLSDAYTNNVKAANDAMVRTAGEGSQPFVDEMSKTVDKASIGAKQKFETSDLFTLGGRITGTIKDDIEKNSTQVEEASKSLVNKAVSPLKDLQPKLYQSGKEAPNGLAQGISENTDVAGKASEKMGNTVDEQLRSSLGIHSPSRVMADNGKFITTGLAQGIENGQNEPIRNIRTIADRLKNELNGLPNEMNTIGNYAMAGFADGINQGGEHAIENANRIANDVANTMRSALDIHSPSRVMMKIGGFVGEGLAIGMEKSAKLVGKASTLLSDASMNISSGAIGQQTSQLTGESSQSLNITVESILDGKILARETAYFMAAELQGISNKKNAALGRRI</sequence>
<feature type="coiled-coil region" evidence="1">
    <location>
        <begin position="540"/>
        <end position="632"/>
    </location>
</feature>
<evidence type="ECO:0000259" key="3">
    <source>
        <dbReference type="Pfam" id="PF20155"/>
    </source>
</evidence>
<keyword evidence="5" id="KW-1185">Reference proteome</keyword>
<evidence type="ECO:0000256" key="1">
    <source>
        <dbReference type="SAM" id="Coils"/>
    </source>
</evidence>
<gene>
    <name evidence="4" type="ORF">CI088_11990</name>
</gene>
<proteinExistence type="predicted"/>
<protein>
    <recommendedName>
        <fullName evidence="3">Tape measure protein N-terminal domain-containing protein</fullName>
    </recommendedName>
</protein>
<dbReference type="RefSeq" id="WP_111248359.1">
    <property type="nucleotide sequence ID" value="NZ_PIEU01000100.1"/>
</dbReference>
<keyword evidence="2" id="KW-1133">Transmembrane helix</keyword>
<evidence type="ECO:0000256" key="2">
    <source>
        <dbReference type="SAM" id="Phobius"/>
    </source>
</evidence>
<reference evidence="4 5" key="1">
    <citation type="submission" date="2017-11" db="EMBL/GenBank/DDBJ databases">
        <title>Draft genome sequence of Enterococcus plantarum TRW2 strain isolated from lettuce.</title>
        <authorList>
            <person name="Kim E.B."/>
            <person name="Marco M.L."/>
            <person name="Williams T.R."/>
            <person name="You I.H."/>
        </authorList>
    </citation>
    <scope>NUCLEOTIDE SEQUENCE [LARGE SCALE GENOMIC DNA]</scope>
    <source>
        <strain evidence="4 5">TRW2</strain>
    </source>
</reference>
<keyword evidence="2" id="KW-0812">Transmembrane</keyword>
<dbReference type="AlphaFoldDB" id="A0A2W3ZS56"/>
<feature type="domain" description="Tape measure protein N-terminal" evidence="3">
    <location>
        <begin position="69"/>
        <end position="259"/>
    </location>
</feature>
<dbReference type="EMBL" id="PIEU01000100">
    <property type="protein sequence ID" value="PZL71713.1"/>
    <property type="molecule type" value="Genomic_DNA"/>
</dbReference>